<gene>
    <name evidence="4" type="ORF">I6N96_18695</name>
</gene>
<dbReference type="EMBL" id="JAEDXU010000015">
    <property type="protein sequence ID" value="MBP1048328.1"/>
    <property type="molecule type" value="Genomic_DNA"/>
</dbReference>
<sequence length="84" mass="9238">MADLNERVNDAKDKVEGEAKEAVGKVTDDKGKEAEGKLQSGFADAKTKARDAGEDIKEGAEKFGDKIKEGFDDLKDKFHKHDDK</sequence>
<evidence type="ECO:0000256" key="1">
    <source>
        <dbReference type="ARBA" id="ARBA00009129"/>
    </source>
</evidence>
<dbReference type="Pfam" id="PF05532">
    <property type="entry name" value="CsbD"/>
    <property type="match status" value="1"/>
</dbReference>
<feature type="domain" description="CsbD-like" evidence="3">
    <location>
        <begin position="7"/>
        <end position="57"/>
    </location>
</feature>
<comment type="caution">
    <text evidence="4">The sequence shown here is derived from an EMBL/GenBank/DDBJ whole genome shotgun (WGS) entry which is preliminary data.</text>
</comment>
<reference evidence="4 5" key="1">
    <citation type="submission" date="2020-12" db="EMBL/GenBank/DDBJ databases">
        <title>Vagococcus allomyrinae sp. nov. and Enterococcus lavae sp. nov., isolated from the larvae of Allomyrina dichotoma.</title>
        <authorList>
            <person name="Lee S.D."/>
        </authorList>
    </citation>
    <scope>NUCLEOTIDE SEQUENCE [LARGE SCALE GENOMIC DNA]</scope>
    <source>
        <strain evidence="4 5">BWM-S5</strain>
    </source>
</reference>
<dbReference type="InterPro" id="IPR036629">
    <property type="entry name" value="YjbJ_sf"/>
</dbReference>
<proteinExistence type="inferred from homology"/>
<evidence type="ECO:0000313" key="4">
    <source>
        <dbReference type="EMBL" id="MBP1048328.1"/>
    </source>
</evidence>
<evidence type="ECO:0000259" key="3">
    <source>
        <dbReference type="Pfam" id="PF05532"/>
    </source>
</evidence>
<protein>
    <submittedName>
        <fullName evidence="4">CsbD family protein</fullName>
    </submittedName>
</protein>
<dbReference type="RefSeq" id="WP_209559097.1">
    <property type="nucleotide sequence ID" value="NZ_JAEDXU010000015.1"/>
</dbReference>
<keyword evidence="5" id="KW-1185">Reference proteome</keyword>
<feature type="region of interest" description="Disordered" evidence="2">
    <location>
        <begin position="1"/>
        <end position="61"/>
    </location>
</feature>
<feature type="compositionally biased region" description="Basic and acidic residues" evidence="2">
    <location>
        <begin position="1"/>
        <end position="36"/>
    </location>
</feature>
<accession>A0ABS4CP99</accession>
<evidence type="ECO:0000256" key="2">
    <source>
        <dbReference type="SAM" id="MobiDB-lite"/>
    </source>
</evidence>
<evidence type="ECO:0000313" key="5">
    <source>
        <dbReference type="Proteomes" id="UP000673375"/>
    </source>
</evidence>
<comment type="similarity">
    <text evidence="1">Belongs to the UPF0337 (CsbD) family.</text>
</comment>
<dbReference type="SUPFAM" id="SSF69047">
    <property type="entry name" value="Hypothetical protein YjbJ"/>
    <property type="match status" value="1"/>
</dbReference>
<name>A0ABS4CP99_9ENTE</name>
<dbReference type="InterPro" id="IPR008462">
    <property type="entry name" value="CsbD"/>
</dbReference>
<dbReference type="Gene3D" id="1.20.120.20">
    <property type="entry name" value="Apolipoprotein"/>
    <property type="match status" value="1"/>
</dbReference>
<feature type="compositionally biased region" description="Basic and acidic residues" evidence="2">
    <location>
        <begin position="45"/>
        <end position="61"/>
    </location>
</feature>
<dbReference type="Proteomes" id="UP000673375">
    <property type="component" value="Unassembled WGS sequence"/>
</dbReference>
<organism evidence="4 5">
    <name type="scientific">Enterococcus larvae</name>
    <dbReference type="NCBI Taxonomy" id="2794352"/>
    <lineage>
        <taxon>Bacteria</taxon>
        <taxon>Bacillati</taxon>
        <taxon>Bacillota</taxon>
        <taxon>Bacilli</taxon>
        <taxon>Lactobacillales</taxon>
        <taxon>Enterococcaceae</taxon>
        <taxon>Enterococcus</taxon>
    </lineage>
</organism>